<comment type="subcellular location">
    <subcellularLocation>
        <location evidence="1">Cell envelope</location>
    </subcellularLocation>
</comment>
<dbReference type="Gene3D" id="2.40.50.100">
    <property type="match status" value="1"/>
</dbReference>
<sequence length="448" mass="47893">MTAQVTSNQLNRQLLRLSTLLQLGKRARAAVRTELPFVMVNETAGLLPYQQAVLWEGGAQGRIAALSGVSAPDLGGSYATWLRRVLPVLAASGKAHAVEAAELPPDAASGWADHLPPHAYWLPLAVPGTGQLGGLLFARTEPWSEADGHLLDYVGDGYAHAWLLSLSRRPTLPTAGTRRRRLLAALAVAAVAAVGAMPVRQSVLAPAEVIPRSPVLIRAPFDGVIDTVAVTPNQPVVQGQTLLTLDTAQLAAKHKVALKARDVTQAEYQQAAQQAVFDPKVKGRLTVLQGKLEQEAAEATYLQTLLDRAALTAPMAGIAVFDNVNDWLGRPVAQGERILMLADPKEVELEIRLAVGDALPFPPDAEVAFFLNVAPDAPVHGRLTSTSYRAQATPDGIVAYRLKAELAGPSDRLRIGLKGTAKIYGETAPLALWVLRRPIASVRQWLAL</sequence>
<evidence type="ECO:0000256" key="2">
    <source>
        <dbReference type="ARBA" id="ARBA00023054"/>
    </source>
</evidence>
<dbReference type="GO" id="GO:0030313">
    <property type="term" value="C:cell envelope"/>
    <property type="evidence" value="ECO:0007669"/>
    <property type="project" value="UniProtKB-SubCell"/>
</dbReference>
<dbReference type="PANTHER" id="PTHR32347">
    <property type="entry name" value="EFFLUX SYSTEM COMPONENT YKNX-RELATED"/>
    <property type="match status" value="1"/>
</dbReference>
<dbReference type="Gene3D" id="2.40.30.170">
    <property type="match status" value="1"/>
</dbReference>
<protein>
    <submittedName>
        <fullName evidence="3">Uncharacterized protein</fullName>
    </submittedName>
</protein>
<dbReference type="PANTHER" id="PTHR32347:SF23">
    <property type="entry name" value="BLL5650 PROTEIN"/>
    <property type="match status" value="1"/>
</dbReference>
<keyword evidence="2" id="KW-0175">Coiled coil</keyword>
<keyword evidence="3" id="KW-0614">Plasmid</keyword>
<name>A0A2S2CXY8_9PROT</name>
<dbReference type="EMBL" id="CP029356">
    <property type="protein sequence ID" value="AWK89147.1"/>
    <property type="molecule type" value="Genomic_DNA"/>
</dbReference>
<gene>
    <name evidence="3" type="ORF">DEW08_24445</name>
</gene>
<reference evidence="4" key="1">
    <citation type="submission" date="2018-05" db="EMBL/GenBank/DDBJ databases">
        <title>Azospirillum thermophila sp. nov., a novel isolated from hot spring.</title>
        <authorList>
            <person name="Zhao Z."/>
        </authorList>
    </citation>
    <scope>NUCLEOTIDE SEQUENCE [LARGE SCALE GENOMIC DNA]</scope>
    <source>
        <strain evidence="4">CFH 70021</strain>
        <plasmid evidence="4">unnamed1</plasmid>
    </source>
</reference>
<dbReference type="InterPro" id="IPR050465">
    <property type="entry name" value="UPF0194_transport"/>
</dbReference>
<dbReference type="Proteomes" id="UP000245629">
    <property type="component" value="Plasmid unnamed1"/>
</dbReference>
<dbReference type="OrthoDB" id="9763546at2"/>
<evidence type="ECO:0000313" key="4">
    <source>
        <dbReference type="Proteomes" id="UP000245629"/>
    </source>
</evidence>
<proteinExistence type="predicted"/>
<organism evidence="3 4">
    <name type="scientific">Azospirillum thermophilum</name>
    <dbReference type="NCBI Taxonomy" id="2202148"/>
    <lineage>
        <taxon>Bacteria</taxon>
        <taxon>Pseudomonadati</taxon>
        <taxon>Pseudomonadota</taxon>
        <taxon>Alphaproteobacteria</taxon>
        <taxon>Rhodospirillales</taxon>
        <taxon>Azospirillaceae</taxon>
        <taxon>Azospirillum</taxon>
    </lineage>
</organism>
<evidence type="ECO:0000313" key="3">
    <source>
        <dbReference type="EMBL" id="AWK89147.1"/>
    </source>
</evidence>
<geneLocation type="plasmid" evidence="3 4">
    <name>unnamed1</name>
</geneLocation>
<evidence type="ECO:0000256" key="1">
    <source>
        <dbReference type="ARBA" id="ARBA00004196"/>
    </source>
</evidence>
<dbReference type="RefSeq" id="WP_109332118.1">
    <property type="nucleotide sequence ID" value="NZ_CP029356.1"/>
</dbReference>
<dbReference type="SUPFAM" id="SSF111369">
    <property type="entry name" value="HlyD-like secretion proteins"/>
    <property type="match status" value="1"/>
</dbReference>
<dbReference type="KEGG" id="azz:DEW08_24445"/>
<accession>A0A2S2CXY8</accession>
<dbReference type="AlphaFoldDB" id="A0A2S2CXY8"/>
<keyword evidence="4" id="KW-1185">Reference proteome</keyword>